<evidence type="ECO:0000313" key="1">
    <source>
        <dbReference type="EMBL" id="EFC53266.1"/>
    </source>
</evidence>
<name>A0A9W5IT79_NEISU</name>
<accession>A0A9W5IT79</accession>
<protein>
    <submittedName>
        <fullName evidence="1">Uncharacterized protein</fullName>
    </submittedName>
</protein>
<sequence>MIICIIYIKISTPINIARILTGNQPNYIFKESAMKTIRILALAAALAAVPAFASDFGHEQALTIDGKPAHLAETSARILANETLTAPQLVEDITDGFGSKKIPGYKLMIMGRTYSVAAETKPPKEGQTQWRDNTFIHRGVKLFVGIPVKNGKMDLASARLINIGVVDDNGGAAPHDEGEKIRPVGKQLMSPDTKVGNVKLNIAKLTLPNMKLGETSGGGVKLEASATLDGKPIQTKIDSTFSRFYSAKPAATRPFMADARFVK</sequence>
<proteinExistence type="predicted"/>
<dbReference type="EMBL" id="ACEO02000001">
    <property type="protein sequence ID" value="EFC53266.1"/>
    <property type="molecule type" value="Genomic_DNA"/>
</dbReference>
<organism evidence="1 2">
    <name type="scientific">Neisseria subflava NJ9703</name>
    <dbReference type="NCBI Taxonomy" id="546268"/>
    <lineage>
        <taxon>Bacteria</taxon>
        <taxon>Pseudomonadati</taxon>
        <taxon>Pseudomonadota</taxon>
        <taxon>Betaproteobacteria</taxon>
        <taxon>Neisseriales</taxon>
        <taxon>Neisseriaceae</taxon>
        <taxon>Neisseria</taxon>
    </lineage>
</organism>
<dbReference type="AlphaFoldDB" id="A0A9W5IT79"/>
<reference evidence="1 2" key="1">
    <citation type="submission" date="2010-01" db="EMBL/GenBank/DDBJ databases">
        <authorList>
            <person name="Weinstock G."/>
            <person name="Sodergren E."/>
            <person name="Clifton S."/>
            <person name="Fulton L."/>
            <person name="Fulton B."/>
            <person name="Courtney L."/>
            <person name="Fronick C."/>
            <person name="Harrison M."/>
            <person name="Strong C."/>
            <person name="Farmer C."/>
            <person name="Delahaunty K."/>
            <person name="Markovic C."/>
            <person name="Hall O."/>
            <person name="Minx P."/>
            <person name="Tomlinson C."/>
            <person name="Mitreva M."/>
            <person name="Nelson J."/>
            <person name="Hou S."/>
            <person name="Wollam A."/>
            <person name="Pepin K.H."/>
            <person name="Johnson M."/>
            <person name="Bhonagiri V."/>
            <person name="Nash W.E."/>
            <person name="Warren W."/>
            <person name="Chinwalla A."/>
            <person name="Mardis E.R."/>
            <person name="Wilson R.K."/>
        </authorList>
    </citation>
    <scope>NUCLEOTIDE SEQUENCE [LARGE SCALE GENOMIC DNA]</scope>
    <source>
        <strain evidence="1 2">NJ9703</strain>
    </source>
</reference>
<comment type="caution">
    <text evidence="1">The sequence shown here is derived from an EMBL/GenBank/DDBJ whole genome shotgun (WGS) entry which is preliminary data.</text>
</comment>
<evidence type="ECO:0000313" key="2">
    <source>
        <dbReference type="Proteomes" id="UP000004621"/>
    </source>
</evidence>
<dbReference type="Proteomes" id="UP000004621">
    <property type="component" value="Unassembled WGS sequence"/>
</dbReference>
<gene>
    <name evidence="1" type="ORF">NEISUBOT_03268</name>
</gene>